<dbReference type="AlphaFoldDB" id="A0A4Z0PPL2"/>
<evidence type="ECO:0000313" key="2">
    <source>
        <dbReference type="Proteomes" id="UP000297739"/>
    </source>
</evidence>
<name>A0A4Z0PPL2_9BACT</name>
<reference evidence="1 2" key="1">
    <citation type="submission" date="2019-04" db="EMBL/GenBank/DDBJ databases">
        <authorList>
            <person name="Feng G."/>
            <person name="Zhang J."/>
            <person name="Zhu H."/>
        </authorList>
    </citation>
    <scope>NUCLEOTIDE SEQUENCE [LARGE SCALE GENOMIC DNA]</scope>
    <source>
        <strain evidence="1 2">JCM 17223</strain>
    </source>
</reference>
<sequence length="104" mass="12140">MYDNIKNGEQNIQSLKSTKEYNDLKNILSGSMLWKQGKYNCVMKVGVLNLKKPFIKEFNFELSVLEVKLLQKNIKVCEGILDKHYFSNDEATPVTWNWVNPKLI</sequence>
<gene>
    <name evidence="1" type="ORF">E5J99_03415</name>
</gene>
<comment type="caution">
    <text evidence="1">The sequence shown here is derived from an EMBL/GenBank/DDBJ whole genome shotgun (WGS) entry which is preliminary data.</text>
</comment>
<evidence type="ECO:0000313" key="1">
    <source>
        <dbReference type="EMBL" id="TGE19302.1"/>
    </source>
</evidence>
<organism evidence="1 2">
    <name type="scientific">Hymenobacter elongatus</name>
    <dbReference type="NCBI Taxonomy" id="877208"/>
    <lineage>
        <taxon>Bacteria</taxon>
        <taxon>Pseudomonadati</taxon>
        <taxon>Bacteroidota</taxon>
        <taxon>Cytophagia</taxon>
        <taxon>Cytophagales</taxon>
        <taxon>Hymenobacteraceae</taxon>
        <taxon>Hymenobacter</taxon>
    </lineage>
</organism>
<proteinExistence type="predicted"/>
<dbReference type="EMBL" id="SRLD01000004">
    <property type="protein sequence ID" value="TGE19302.1"/>
    <property type="molecule type" value="Genomic_DNA"/>
</dbReference>
<dbReference type="Proteomes" id="UP000297739">
    <property type="component" value="Unassembled WGS sequence"/>
</dbReference>
<accession>A0A4Z0PPL2</accession>
<keyword evidence="2" id="KW-1185">Reference proteome</keyword>
<protein>
    <submittedName>
        <fullName evidence="1">Uncharacterized protein</fullName>
    </submittedName>
</protein>